<gene>
    <name evidence="3" type="ORF">SLEP1_g40321</name>
</gene>
<feature type="compositionally biased region" description="Basic and acidic residues" evidence="1">
    <location>
        <begin position="118"/>
        <end position="151"/>
    </location>
</feature>
<evidence type="ECO:0000256" key="1">
    <source>
        <dbReference type="SAM" id="MobiDB-lite"/>
    </source>
</evidence>
<feature type="region of interest" description="Disordered" evidence="1">
    <location>
        <begin position="118"/>
        <end position="153"/>
    </location>
</feature>
<protein>
    <recommendedName>
        <fullName evidence="2">Glutaredoxin domain-containing protein</fullName>
    </recommendedName>
</protein>
<evidence type="ECO:0000313" key="3">
    <source>
        <dbReference type="EMBL" id="GKV31649.1"/>
    </source>
</evidence>
<dbReference type="EMBL" id="BPVZ01000092">
    <property type="protein sequence ID" value="GKV31649.1"/>
    <property type="molecule type" value="Genomic_DNA"/>
</dbReference>
<proteinExistence type="predicted"/>
<feature type="domain" description="Glutaredoxin" evidence="2">
    <location>
        <begin position="209"/>
        <end position="274"/>
    </location>
</feature>
<dbReference type="Pfam" id="PF23733">
    <property type="entry name" value="GRXCR1-2_C"/>
    <property type="match status" value="1"/>
</dbReference>
<dbReference type="Gene3D" id="3.40.30.10">
    <property type="entry name" value="Glutaredoxin"/>
    <property type="match status" value="1"/>
</dbReference>
<dbReference type="SUPFAM" id="SSF52833">
    <property type="entry name" value="Thioredoxin-like"/>
    <property type="match status" value="1"/>
</dbReference>
<dbReference type="PANTHER" id="PTHR45669">
    <property type="entry name" value="GLUTAREDOXIN DOMAIN-CONTAINING CYSTEINE-RICH PROTEIN CG12206-RELATED"/>
    <property type="match status" value="1"/>
</dbReference>
<dbReference type="Proteomes" id="UP001054252">
    <property type="component" value="Unassembled WGS sequence"/>
</dbReference>
<comment type="caution">
    <text evidence="3">The sequence shown here is derived from an EMBL/GenBank/DDBJ whole genome shotgun (WGS) entry which is preliminary data.</text>
</comment>
<evidence type="ECO:0000313" key="4">
    <source>
        <dbReference type="Proteomes" id="UP001054252"/>
    </source>
</evidence>
<accession>A0AAV5L3B8</accession>
<reference evidence="3 4" key="1">
    <citation type="journal article" date="2021" name="Commun. Biol.">
        <title>The genome of Shorea leprosula (Dipterocarpaceae) highlights the ecological relevance of drought in aseasonal tropical rainforests.</title>
        <authorList>
            <person name="Ng K.K.S."/>
            <person name="Kobayashi M.J."/>
            <person name="Fawcett J.A."/>
            <person name="Hatakeyama M."/>
            <person name="Paape T."/>
            <person name="Ng C.H."/>
            <person name="Ang C.C."/>
            <person name="Tnah L.H."/>
            <person name="Lee C.T."/>
            <person name="Nishiyama T."/>
            <person name="Sese J."/>
            <person name="O'Brien M.J."/>
            <person name="Copetti D."/>
            <person name="Mohd Noor M.I."/>
            <person name="Ong R.C."/>
            <person name="Putra M."/>
            <person name="Sireger I.Z."/>
            <person name="Indrioko S."/>
            <person name="Kosugi Y."/>
            <person name="Izuno A."/>
            <person name="Isagi Y."/>
            <person name="Lee S.L."/>
            <person name="Shimizu K.K."/>
        </authorList>
    </citation>
    <scope>NUCLEOTIDE SEQUENCE [LARGE SCALE GENOMIC DNA]</scope>
    <source>
        <strain evidence="3">214</strain>
    </source>
</reference>
<name>A0AAV5L3B8_9ROSI</name>
<sequence>MGCTSSKRVKSTVDVYHPPPSSFAVFNINAIDEPWVVVEHSQNQHQEKPARLPPPILDKLNTFESDVPHSWDEISKALDDLKPAINDVSKKSPPKPPAQVISKLQNTRKSSSFHTLEELDAKLSSKQAKTELRKTESMRNELEKAEVDKPMSPEAAPRVVTEPVGFKSVKDNIFLVRDRQEREKEGKMVKRDPLSEFPDKCPPGGAESVVVYTTSLRGVRRTHEDCSRVRGIFEVQGVVVDERDVSLHGEYLNELRGMLGEEATVPRVFLKGRYLGGVEELVELDETGRLGRLLRTARVERGVERMVCEGCGGARFVPCLECNGSCKVVVDDGDKRERCGKCNENGLVHCPACF</sequence>
<organism evidence="3 4">
    <name type="scientific">Rubroshorea leprosula</name>
    <dbReference type="NCBI Taxonomy" id="152421"/>
    <lineage>
        <taxon>Eukaryota</taxon>
        <taxon>Viridiplantae</taxon>
        <taxon>Streptophyta</taxon>
        <taxon>Embryophyta</taxon>
        <taxon>Tracheophyta</taxon>
        <taxon>Spermatophyta</taxon>
        <taxon>Magnoliopsida</taxon>
        <taxon>eudicotyledons</taxon>
        <taxon>Gunneridae</taxon>
        <taxon>Pentapetalae</taxon>
        <taxon>rosids</taxon>
        <taxon>malvids</taxon>
        <taxon>Malvales</taxon>
        <taxon>Dipterocarpaceae</taxon>
        <taxon>Rubroshorea</taxon>
    </lineage>
</organism>
<dbReference type="AlphaFoldDB" id="A0AAV5L3B8"/>
<dbReference type="PANTHER" id="PTHR45669:SF7">
    <property type="entry name" value="F1N19.7"/>
    <property type="match status" value="1"/>
</dbReference>
<dbReference type="Pfam" id="PF00462">
    <property type="entry name" value="Glutaredoxin"/>
    <property type="match status" value="1"/>
</dbReference>
<dbReference type="InterPro" id="IPR036249">
    <property type="entry name" value="Thioredoxin-like_sf"/>
</dbReference>
<dbReference type="InterPro" id="IPR002109">
    <property type="entry name" value="Glutaredoxin"/>
</dbReference>
<dbReference type="CDD" id="cd03031">
    <property type="entry name" value="GRX_GRX_like"/>
    <property type="match status" value="1"/>
</dbReference>
<evidence type="ECO:0000259" key="2">
    <source>
        <dbReference type="Pfam" id="PF00462"/>
    </source>
</evidence>
<dbReference type="PROSITE" id="PS51354">
    <property type="entry name" value="GLUTAREDOXIN_2"/>
    <property type="match status" value="1"/>
</dbReference>
<keyword evidence="4" id="KW-1185">Reference proteome</keyword>